<dbReference type="GeneID" id="46921903"/>
<proteinExistence type="predicted"/>
<dbReference type="KEGG" id="clx:CLAN_1437"/>
<dbReference type="EMBL" id="CP015578">
    <property type="protein sequence ID" value="ARQ98158.1"/>
    <property type="molecule type" value="Genomic_DNA"/>
</dbReference>
<evidence type="ECO:0000313" key="1">
    <source>
        <dbReference type="EMBL" id="ARQ98158.1"/>
    </source>
</evidence>
<name>A0A1X9SPP9_9BACT</name>
<organism evidence="1 2">
    <name type="scientific">Campylobacter lanienae NCTC 13004</name>
    <dbReference type="NCBI Taxonomy" id="1031753"/>
    <lineage>
        <taxon>Bacteria</taxon>
        <taxon>Pseudomonadati</taxon>
        <taxon>Campylobacterota</taxon>
        <taxon>Epsilonproteobacteria</taxon>
        <taxon>Campylobacterales</taxon>
        <taxon>Campylobacteraceae</taxon>
        <taxon>Campylobacter</taxon>
    </lineage>
</organism>
<gene>
    <name evidence="1" type="ORF">CLAN_1437</name>
</gene>
<protein>
    <submittedName>
        <fullName evidence="1">Uncharacterized protein</fullName>
    </submittedName>
</protein>
<reference evidence="2" key="2">
    <citation type="journal article" date="2017" name="Genome Biol. Evol.">
        <title>Comparative genomic analysis identifies a Campylobacter clade deficient in selenium metabolism.</title>
        <authorList>
            <person name="Miller W.G."/>
            <person name="Yee E."/>
            <person name="Lopes B.S."/>
            <person name="Chapman M.H."/>
            <person name="Huynh S."/>
            <person name="Bono J.L."/>
            <person name="Parker C.T."/>
            <person name="Strachan N.J.C."/>
            <person name="Forbes K.J."/>
        </authorList>
    </citation>
    <scope>NUCLEOTIDE SEQUENCE [LARGE SCALE GENOMIC DNA]</scope>
    <source>
        <strain evidence="2">NCTC 13004</strain>
    </source>
</reference>
<dbReference type="AlphaFoldDB" id="A0A1X9SPP9"/>
<dbReference type="RefSeq" id="WP_100590939.1">
    <property type="nucleotide sequence ID" value="NZ_CP015578.1"/>
</dbReference>
<dbReference type="Proteomes" id="UP000202031">
    <property type="component" value="Chromosome"/>
</dbReference>
<accession>A0A1X9SPP9</accession>
<reference evidence="2" key="1">
    <citation type="journal article" date="2017" name="Genome Biol. Evol.">
        <title>Comparative Genomic Analysis Identifies a Campylobacter Clade Deficient in Selenium Metabolism.</title>
        <authorList>
            <person name="Miller W.G."/>
            <person name="Yee E."/>
            <person name="Lopes B.S."/>
            <person name="Chapman M.H."/>
            <person name="Huynh S."/>
            <person name="Bono J.L."/>
            <person name="Parker C.T."/>
            <person name="Strachan N.J.C."/>
            <person name="Forbes K.J."/>
        </authorList>
    </citation>
    <scope>NUCLEOTIDE SEQUENCE [LARGE SCALE GENOMIC DNA]</scope>
    <source>
        <strain evidence="2">NCTC 13004</strain>
    </source>
</reference>
<evidence type="ECO:0000313" key="2">
    <source>
        <dbReference type="Proteomes" id="UP000202031"/>
    </source>
</evidence>
<sequence length="86" mass="9300">MGFWDSIGGSITPGGGLCGAIGAVCSAVGSSSSVPSEPDLDLDEIRRQMDAMIEKQNKKMKNLSLNDKYKLDDSKEFFAKLGKEKR</sequence>